<reference evidence="1 2" key="1">
    <citation type="submission" date="2020-08" db="EMBL/GenBank/DDBJ databases">
        <title>Genomic Encyclopedia of Type Strains, Phase IV (KMG-IV): sequencing the most valuable type-strain genomes for metagenomic binning, comparative biology and taxonomic classification.</title>
        <authorList>
            <person name="Goeker M."/>
        </authorList>
    </citation>
    <scope>NUCLEOTIDE SEQUENCE [LARGE SCALE GENOMIC DNA]</scope>
    <source>
        <strain evidence="1 2">DSM 14925</strain>
    </source>
</reference>
<dbReference type="Proteomes" id="UP000562464">
    <property type="component" value="Unassembled WGS sequence"/>
</dbReference>
<proteinExistence type="predicted"/>
<gene>
    <name evidence="1" type="ORF">HNQ37_000390</name>
</gene>
<comment type="caution">
    <text evidence="1">The sequence shown here is derived from an EMBL/GenBank/DDBJ whole genome shotgun (WGS) entry which is preliminary data.</text>
</comment>
<evidence type="ECO:0000313" key="1">
    <source>
        <dbReference type="EMBL" id="MBB5887519.1"/>
    </source>
</evidence>
<organism evidence="1 2">
    <name type="scientific">Lactovum miscens</name>
    <dbReference type="NCBI Taxonomy" id="190387"/>
    <lineage>
        <taxon>Bacteria</taxon>
        <taxon>Bacillati</taxon>
        <taxon>Bacillota</taxon>
        <taxon>Bacilli</taxon>
        <taxon>Lactobacillales</taxon>
        <taxon>Streptococcaceae</taxon>
        <taxon>Lactovum</taxon>
    </lineage>
</organism>
<dbReference type="EMBL" id="JACHHV010000004">
    <property type="protein sequence ID" value="MBB5887519.1"/>
    <property type="molecule type" value="Genomic_DNA"/>
</dbReference>
<protein>
    <submittedName>
        <fullName evidence="1">Uncharacterized protein</fullName>
    </submittedName>
</protein>
<evidence type="ECO:0000313" key="2">
    <source>
        <dbReference type="Proteomes" id="UP000562464"/>
    </source>
</evidence>
<name>A0A841C7Z4_9LACT</name>
<keyword evidence="2" id="KW-1185">Reference proteome</keyword>
<dbReference type="AlphaFoldDB" id="A0A841C7Z4"/>
<sequence length="45" mass="5513">MLKKKIRLCLPKIKQIDFIFKHLLNPFSHFQLYLNHKSSYLLLLK</sequence>
<accession>A0A841C7Z4</accession>